<dbReference type="PANTHER" id="PTHR12338:SF5">
    <property type="entry name" value="ANTIGEN 43-RELATED"/>
    <property type="match status" value="1"/>
</dbReference>
<dbReference type="InterPro" id="IPR006315">
    <property type="entry name" value="OM_autotransptr_brl_dom"/>
</dbReference>
<dbReference type="Pfam" id="PF18883">
    <property type="entry name" value="AC_1"/>
    <property type="match status" value="1"/>
</dbReference>
<dbReference type="SUPFAM" id="SSF51126">
    <property type="entry name" value="Pectin lyase-like"/>
    <property type="match status" value="1"/>
</dbReference>
<dbReference type="InterPro" id="IPR012332">
    <property type="entry name" value="Autotransporter_pectin_lyase_C"/>
</dbReference>
<dbReference type="GO" id="GO:0019867">
    <property type="term" value="C:outer membrane"/>
    <property type="evidence" value="ECO:0007669"/>
    <property type="project" value="InterPro"/>
</dbReference>
<evidence type="ECO:0000259" key="1">
    <source>
        <dbReference type="PROSITE" id="PS51208"/>
    </source>
</evidence>
<dbReference type="NCBIfam" id="TIGR01414">
    <property type="entry name" value="autotrans_barl"/>
    <property type="match status" value="1"/>
</dbReference>
<dbReference type="CDD" id="cd01344">
    <property type="entry name" value="PL2_Passenger_AT"/>
    <property type="match status" value="1"/>
</dbReference>
<dbReference type="PANTHER" id="PTHR12338">
    <property type="entry name" value="AUTOTRANSPORTER"/>
    <property type="match status" value="1"/>
</dbReference>
<evidence type="ECO:0000313" key="3">
    <source>
        <dbReference type="Proteomes" id="UP000236345"/>
    </source>
</evidence>
<evidence type="ECO:0000313" key="2">
    <source>
        <dbReference type="EMBL" id="PNS11254.1"/>
    </source>
</evidence>
<dbReference type="Gene3D" id="2.160.20.20">
    <property type="match status" value="2"/>
</dbReference>
<dbReference type="EMBL" id="NWUO01000009">
    <property type="protein sequence ID" value="PNS11254.1"/>
    <property type="molecule type" value="Genomic_DNA"/>
</dbReference>
<dbReference type="Gene3D" id="2.40.128.130">
    <property type="entry name" value="Autotransporter beta-domain"/>
    <property type="match status" value="1"/>
</dbReference>
<dbReference type="SMART" id="SM00869">
    <property type="entry name" value="Autotransporter"/>
    <property type="match status" value="1"/>
</dbReference>
<dbReference type="InterPro" id="IPR005546">
    <property type="entry name" value="Autotransporte_beta"/>
</dbReference>
<reference evidence="3" key="1">
    <citation type="submission" date="2017-09" db="EMBL/GenBank/DDBJ databases">
        <authorList>
            <person name="Palmer M."/>
            <person name="Steenkamp E.T."/>
            <person name="Coetzee M.P."/>
            <person name="Avontuur J.R."/>
            <person name="Van Zyl E."/>
            <person name="Chan W.-Y."/>
            <person name="Blom J."/>
            <person name="Venter S.N."/>
        </authorList>
    </citation>
    <scope>NUCLEOTIDE SEQUENCE [LARGE SCALE GENOMIC DNA]</scope>
    <source>
        <strain evidence="3">QC88-366</strain>
    </source>
</reference>
<protein>
    <recommendedName>
        <fullName evidence="1">Autotransporter domain-containing protein</fullName>
    </recommendedName>
</protein>
<organism evidence="2 3">
    <name type="scientific">Mixta theicola</name>
    <dbReference type="NCBI Taxonomy" id="1458355"/>
    <lineage>
        <taxon>Bacteria</taxon>
        <taxon>Pseudomonadati</taxon>
        <taxon>Pseudomonadota</taxon>
        <taxon>Gammaproteobacteria</taxon>
        <taxon>Enterobacterales</taxon>
        <taxon>Erwiniaceae</taxon>
        <taxon>Mixta</taxon>
    </lineage>
</organism>
<dbReference type="Proteomes" id="UP000236345">
    <property type="component" value="Unassembled WGS sequence"/>
</dbReference>
<dbReference type="InterPro" id="IPR043990">
    <property type="entry name" value="AC_1"/>
</dbReference>
<keyword evidence="3" id="KW-1185">Reference proteome</keyword>
<proteinExistence type="predicted"/>
<sequence length="1038" mass="110414">MTMSRKYLRCFPFTDDGAGNACLLLALLPFSAGSASLWHETSGNRTEVTTGYATQDPNDYPLYVSGAGSELVVKPSLSFHSEATSTALVENKGTLTIQGASLKNNATGRPAIKVSSAYLNIDNSSISTYQRNSYGVVVSGDSVANIKNTAITLSENSGYGVEVLDNSTLVADGLKVDINSTSVSAGVTLNGSGATATITNSLFNLGDGTVGYAIQQNLGELNADGLTIIAKGQSGGVRIGDWGPMTRTILSNSYIQVEDDYALLIRNSHSELTNVEVITTGDNVRALDINKNANVTVNGGSYTTHGEYADALWLANEDTQLTISDASLTTTGNTAHALNGLQGTAVADGVTLTTSGMRSYGIYTGDQATGNNLTINTTGYRSRGVVSELGGQLNITGSTIKTYGELASGMGAFSQATVTASRMNVTTYGDNASALLTQSGNILVDNSNVTSAGNAPALIVKSDSATSNNPAAQLNQVRLDSVRLTSATQEAINVTAARLKLQASNGTFLQGGNQQLLNVVTVNDAGKGAVYASHVELEANNQTILNGDVNVDPGSTASLILQNSSQLTGAVNNADIAVYSHSLWQTTHASSVQNVINQGTIAFKRGTAGDDLIVAGNYAGNNGTLIFNTYLGDDSAATNRLIVNGNSSGSTWVKVLNAGGTGAKTLNGIELIEVNGSSEGEFVQQGRIVAGAYEYQLKRGAGTHTGNWYLMNYAANEAPVFRPEAGGYIANSAAAATLFNLSLYDHLGNRSQSDSDRQRETSLWLRQTGGHSRARIADTLEAQGNRYTVQLGGDLWQLAQKDGRLHIGPMMGYGRQATNIRSTQSHYTASSTISGYSLGAYATWFADQNSDSGLWLDSWLQYNWFTGSVAGEGLRAEKYHMQGVSTSLEGGYIWKALEREGNNQRRYGFYLQPHAQVIFNGLKTVRLTERNGTQITNKNNNLISRIGVRGWIAESKQPGESNLKPYVELNWLHNSDPYRVNLNQLNVQQNSGRNLAELKTGVEGKVSDNFQLNGSVTLQQGRYHYQDASLMLGAKYSF</sequence>
<dbReference type="OrthoDB" id="6053567at2"/>
<feature type="domain" description="Autotransporter" evidence="1">
    <location>
        <begin position="756"/>
        <end position="1038"/>
    </location>
</feature>
<dbReference type="InterPro" id="IPR050909">
    <property type="entry name" value="Bact_Autotransporter_VF"/>
</dbReference>
<name>A0A2K1Q897_9GAMM</name>
<dbReference type="SUPFAM" id="SSF103515">
    <property type="entry name" value="Autotransporter"/>
    <property type="match status" value="1"/>
</dbReference>
<dbReference type="InterPro" id="IPR036709">
    <property type="entry name" value="Autotransporte_beta_dom_sf"/>
</dbReference>
<gene>
    <name evidence="2" type="ORF">COO59_13380</name>
</gene>
<dbReference type="PROSITE" id="PS51208">
    <property type="entry name" value="AUTOTRANSPORTER"/>
    <property type="match status" value="1"/>
</dbReference>
<dbReference type="AlphaFoldDB" id="A0A2K1Q897"/>
<accession>A0A2K1Q897</accession>
<dbReference type="InterPro" id="IPR011050">
    <property type="entry name" value="Pectin_lyase_fold/virulence"/>
</dbReference>
<comment type="caution">
    <text evidence="2">The sequence shown here is derived from an EMBL/GenBank/DDBJ whole genome shotgun (WGS) entry which is preliminary data.</text>
</comment>